<dbReference type="PANTHER" id="PTHR48462:SF1">
    <property type="entry name" value="PROTEIN, PUTATIVE-RELATED"/>
    <property type="match status" value="1"/>
</dbReference>
<proteinExistence type="predicted"/>
<gene>
    <name evidence="2" type="primary">LOC128199731</name>
</gene>
<protein>
    <submittedName>
        <fullName evidence="2">Uncharacterized protein LOC128199731</fullName>
    </submittedName>
</protein>
<accession>A0ABM3M5G0</accession>
<sequence>MDATLRITLEKILNLHFDDQSWNQATLPVKYGGIGVRKISSVALPAFLSSVHSIKELSSRILNSNSVCITYATEALESWKVRCPNVDIPKERTTQKLWDAPLVQLTHENLVQNLTSAVDRARLLALSEKESGYWLHALPSKNLGTLLDNESFRVALGLRLGTPLCLEHKCPCGKEVSKFGIHGLSCQRSGGRLFRHGSLNDIIKRALATINIPALIEPLGISRDDGKRPDGLTLVPWEMGRALMWDATCVDTLAPCHIRETESRPGAAAEKAETGKWLKYASLTESYIFVPFAVETLGPWSRSAKKFFRTISPRLVASTGDRRAGSFFAQRISLAVQRGNAASILATIPRGHDLYSY</sequence>
<keyword evidence="1" id="KW-1185">Reference proteome</keyword>
<organism evidence="1 2">
    <name type="scientific">Bicyclus anynana</name>
    <name type="common">Squinting bush brown butterfly</name>
    <dbReference type="NCBI Taxonomy" id="110368"/>
    <lineage>
        <taxon>Eukaryota</taxon>
        <taxon>Metazoa</taxon>
        <taxon>Ecdysozoa</taxon>
        <taxon>Arthropoda</taxon>
        <taxon>Hexapoda</taxon>
        <taxon>Insecta</taxon>
        <taxon>Pterygota</taxon>
        <taxon>Neoptera</taxon>
        <taxon>Endopterygota</taxon>
        <taxon>Lepidoptera</taxon>
        <taxon>Glossata</taxon>
        <taxon>Ditrysia</taxon>
        <taxon>Papilionoidea</taxon>
        <taxon>Nymphalidae</taxon>
        <taxon>Satyrinae</taxon>
        <taxon>Satyrini</taxon>
        <taxon>Mycalesina</taxon>
        <taxon>Bicyclus</taxon>
    </lineage>
</organism>
<dbReference type="RefSeq" id="XP_052746682.1">
    <property type="nucleotide sequence ID" value="XM_052890722.1"/>
</dbReference>
<evidence type="ECO:0000313" key="2">
    <source>
        <dbReference type="RefSeq" id="XP_052746682.1"/>
    </source>
</evidence>
<dbReference type="GeneID" id="128199731"/>
<reference evidence="2" key="1">
    <citation type="submission" date="2025-08" db="UniProtKB">
        <authorList>
            <consortium name="RefSeq"/>
        </authorList>
    </citation>
    <scope>IDENTIFICATION</scope>
</reference>
<name>A0ABM3M5G0_BICAN</name>
<dbReference type="PANTHER" id="PTHR48462">
    <property type="entry name" value="PROTEIN, PUTATIVE-RELATED"/>
    <property type="match status" value="1"/>
</dbReference>
<dbReference type="Proteomes" id="UP001652582">
    <property type="component" value="Chromosome Z"/>
</dbReference>
<evidence type="ECO:0000313" key="1">
    <source>
        <dbReference type="Proteomes" id="UP001652582"/>
    </source>
</evidence>